<dbReference type="Gene3D" id="3.40.1280.10">
    <property type="match status" value="1"/>
</dbReference>
<evidence type="ECO:0000259" key="4">
    <source>
        <dbReference type="Pfam" id="PF01602"/>
    </source>
</evidence>
<name>A0A8J5FK80_ZINOF</name>
<comment type="caution">
    <text evidence="5">The sequence shown here is derived from an EMBL/GenBank/DDBJ whole genome shotgun (WGS) entry which is preliminary data.</text>
</comment>
<dbReference type="AlphaFoldDB" id="A0A8J5FK80"/>
<proteinExistence type="predicted"/>
<dbReference type="Pfam" id="PF01602">
    <property type="entry name" value="Adaptin_N"/>
    <property type="match status" value="1"/>
</dbReference>
<dbReference type="GO" id="GO:0006396">
    <property type="term" value="P:RNA processing"/>
    <property type="evidence" value="ECO:0007669"/>
    <property type="project" value="InterPro"/>
</dbReference>
<dbReference type="SUPFAM" id="SSF48371">
    <property type="entry name" value="ARM repeat"/>
    <property type="match status" value="1"/>
</dbReference>
<dbReference type="GO" id="GO:0032259">
    <property type="term" value="P:methylation"/>
    <property type="evidence" value="ECO:0007669"/>
    <property type="project" value="UniProtKB-KW"/>
</dbReference>
<dbReference type="InterPro" id="IPR029028">
    <property type="entry name" value="Alpha/beta_knot_MTases"/>
</dbReference>
<dbReference type="EMBL" id="JACMSC010000014">
    <property type="protein sequence ID" value="KAG6491097.1"/>
    <property type="molecule type" value="Genomic_DNA"/>
</dbReference>
<dbReference type="InterPro" id="IPR011989">
    <property type="entry name" value="ARM-like"/>
</dbReference>
<evidence type="ECO:0000256" key="1">
    <source>
        <dbReference type="ARBA" id="ARBA00022603"/>
    </source>
</evidence>
<organism evidence="5 6">
    <name type="scientific">Zingiber officinale</name>
    <name type="common">Ginger</name>
    <name type="synonym">Amomum zingiber</name>
    <dbReference type="NCBI Taxonomy" id="94328"/>
    <lineage>
        <taxon>Eukaryota</taxon>
        <taxon>Viridiplantae</taxon>
        <taxon>Streptophyta</taxon>
        <taxon>Embryophyta</taxon>
        <taxon>Tracheophyta</taxon>
        <taxon>Spermatophyta</taxon>
        <taxon>Magnoliopsida</taxon>
        <taxon>Liliopsida</taxon>
        <taxon>Zingiberales</taxon>
        <taxon>Zingiberaceae</taxon>
        <taxon>Zingiber</taxon>
    </lineage>
</organism>
<dbReference type="GO" id="GO:0008173">
    <property type="term" value="F:RNA methyltransferase activity"/>
    <property type="evidence" value="ECO:0007669"/>
    <property type="project" value="InterPro"/>
</dbReference>
<keyword evidence="1" id="KW-0489">Methyltransferase</keyword>
<feature type="domain" description="Clathrin/coatomer adaptor adaptin-like N-terminal" evidence="4">
    <location>
        <begin position="161"/>
        <end position="244"/>
    </location>
</feature>
<dbReference type="GO" id="GO:0016192">
    <property type="term" value="P:vesicle-mediated transport"/>
    <property type="evidence" value="ECO:0007669"/>
    <property type="project" value="InterPro"/>
</dbReference>
<dbReference type="GO" id="GO:0006886">
    <property type="term" value="P:intracellular protein transport"/>
    <property type="evidence" value="ECO:0007669"/>
    <property type="project" value="InterPro"/>
</dbReference>
<dbReference type="PANTHER" id="PTHR43191:SF7">
    <property type="entry name" value="OBP33PEP LIKE PROTEIN"/>
    <property type="match status" value="1"/>
</dbReference>
<evidence type="ECO:0000259" key="3">
    <source>
        <dbReference type="Pfam" id="PF00588"/>
    </source>
</evidence>
<protein>
    <recommendedName>
        <fullName evidence="7">tRNA/rRNA methyltransferase SpoU type domain-containing protein</fullName>
    </recommendedName>
</protein>
<gene>
    <name evidence="5" type="ORF">ZIOFF_052429</name>
</gene>
<dbReference type="SUPFAM" id="SSF75217">
    <property type="entry name" value="alpha/beta knot"/>
    <property type="match status" value="1"/>
</dbReference>
<dbReference type="InterPro" id="IPR002553">
    <property type="entry name" value="Clathrin/coatomer_adapt-like_N"/>
</dbReference>
<dbReference type="GO" id="GO:0030117">
    <property type="term" value="C:membrane coat"/>
    <property type="evidence" value="ECO:0007669"/>
    <property type="project" value="InterPro"/>
</dbReference>
<evidence type="ECO:0000313" key="6">
    <source>
        <dbReference type="Proteomes" id="UP000734854"/>
    </source>
</evidence>
<feature type="domain" description="tRNA/rRNA methyltransferase SpoU type" evidence="3">
    <location>
        <begin position="46"/>
        <end position="119"/>
    </location>
</feature>
<keyword evidence="6" id="KW-1185">Reference proteome</keyword>
<dbReference type="PANTHER" id="PTHR43191">
    <property type="entry name" value="RRNA METHYLTRANSFERASE 3"/>
    <property type="match status" value="1"/>
</dbReference>
<dbReference type="InterPro" id="IPR029026">
    <property type="entry name" value="tRNA_m1G_MTases_N"/>
</dbReference>
<dbReference type="InterPro" id="IPR051259">
    <property type="entry name" value="rRNA_Methyltransferase"/>
</dbReference>
<evidence type="ECO:0008006" key="7">
    <source>
        <dbReference type="Google" id="ProtNLM"/>
    </source>
</evidence>
<dbReference type="InterPro" id="IPR016024">
    <property type="entry name" value="ARM-type_fold"/>
</dbReference>
<dbReference type="GO" id="GO:0003723">
    <property type="term" value="F:RNA binding"/>
    <property type="evidence" value="ECO:0007669"/>
    <property type="project" value="InterPro"/>
</dbReference>
<dbReference type="Pfam" id="PF00588">
    <property type="entry name" value="SpoU_methylase"/>
    <property type="match status" value="1"/>
</dbReference>
<keyword evidence="2" id="KW-0808">Transferase</keyword>
<dbReference type="InterPro" id="IPR001537">
    <property type="entry name" value="SpoU_MeTrfase"/>
</dbReference>
<reference evidence="5 6" key="1">
    <citation type="submission" date="2020-08" db="EMBL/GenBank/DDBJ databases">
        <title>Plant Genome Project.</title>
        <authorList>
            <person name="Zhang R.-G."/>
        </authorList>
    </citation>
    <scope>NUCLEOTIDE SEQUENCE [LARGE SCALE GENOMIC DNA]</scope>
    <source>
        <tissue evidence="5">Rhizome</tissue>
    </source>
</reference>
<sequence length="403" mass="44263">MDAEAAAAPPEQPVVESLVVVHNVAKRHNVGTMARSATAFGVSEIEERKCDICGVEITDGAFAITQHPFRKSTAFLLGNEGTGLSAKECEICDFFVYIPQYGCGTASLNVTVAASIVLHHFAGSCHTMPNQAWPTYPSGKSEVFDLKLQLHLLASSCAPGADNSKRDLFKRVISYMTVGIAVSAAFSEMVMCSATSDIVLKKMCYLFVGNYARCHPELALLTINFLQKDCLNDDSPYVRMVAVLGVLKLYHISATTCFGSEELVRARLKASLSARDMDFNLDLFRLEGYQQKVIDEITRTLNSPLPANVSFVTWNSDASLVFSIFSVFVSVWAGFCERNREGNKFSVADKPLKQVRRNYCAESVEAIVEERKSRKQSAGFDIFEENGTSDSKVGNVLESLFQG</sequence>
<dbReference type="Proteomes" id="UP000734854">
    <property type="component" value="Unassembled WGS sequence"/>
</dbReference>
<evidence type="ECO:0000313" key="5">
    <source>
        <dbReference type="EMBL" id="KAG6491097.1"/>
    </source>
</evidence>
<dbReference type="Gene3D" id="1.25.10.10">
    <property type="entry name" value="Leucine-rich Repeat Variant"/>
    <property type="match status" value="1"/>
</dbReference>
<evidence type="ECO:0000256" key="2">
    <source>
        <dbReference type="ARBA" id="ARBA00022679"/>
    </source>
</evidence>
<accession>A0A8J5FK80</accession>